<sequence length="221" mass="26135">MGHLLKKSWKNLTDMVPHLKRKRKNSEEWEAITKKCFKDLIEMKKFKLDRKYLVLSVNDINTYLSEGEQEYLNNIVEILYNARIEDCKDQLEGIFIKKSYPFYEDTLKKLEMYVKQQNRKEFSMISLGGQQMLVMEDINPKRTNKGVCIKVTGKEEFVEYDILRHIIDGLGAVLNMNEYHISSHPIKGDQIMIQVRERHNGFTHFFQTSKTSLQTMLSEVM</sequence>
<organism evidence="1 2">
    <name type="scientific">Escherichia phage vB_EcoM_3HA14</name>
    <dbReference type="NCBI Taxonomy" id="2653705"/>
    <lineage>
        <taxon>Viruses</taxon>
        <taxon>Duplodnaviria</taxon>
        <taxon>Heunggongvirae</taxon>
        <taxon>Uroviricota</taxon>
        <taxon>Caudoviricetes</taxon>
        <taxon>Andersonviridae</taxon>
        <taxon>Ounavirinae</taxon>
        <taxon>Mooglevirus</taxon>
        <taxon>Mooglevirus Sf17</taxon>
    </lineage>
</organism>
<evidence type="ECO:0000313" key="2">
    <source>
        <dbReference type="Proteomes" id="UP000515768"/>
    </source>
</evidence>
<dbReference type="Proteomes" id="UP000515768">
    <property type="component" value="Segment"/>
</dbReference>
<dbReference type="EMBL" id="MN342151">
    <property type="protein sequence ID" value="QFR58564.1"/>
    <property type="molecule type" value="Genomic_DNA"/>
</dbReference>
<gene>
    <name evidence="1" type="ORF">AC3HA14_1030</name>
</gene>
<protein>
    <submittedName>
        <fullName evidence="1">Uncharacterized protein</fullName>
    </submittedName>
</protein>
<accession>A0A7G3MA29</accession>
<evidence type="ECO:0000313" key="1">
    <source>
        <dbReference type="EMBL" id="QFR58564.1"/>
    </source>
</evidence>
<reference evidence="1 2" key="1">
    <citation type="submission" date="2019-08" db="EMBL/GenBank/DDBJ databases">
        <authorList>
            <person name="Lin J."/>
            <person name="Cucic S."/>
            <person name="Klem A."/>
            <person name="Kropinski A."/>
            <person name="Anany H."/>
        </authorList>
    </citation>
    <scope>NUCLEOTIDE SEQUENCE [LARGE SCALE GENOMIC DNA]</scope>
</reference>
<name>A0A7G3MA29_9CAUD</name>
<proteinExistence type="predicted"/>